<dbReference type="OrthoDB" id="889225at2"/>
<evidence type="ECO:0000313" key="1">
    <source>
        <dbReference type="EMBL" id="RSK33929.1"/>
    </source>
</evidence>
<evidence type="ECO:0000313" key="2">
    <source>
        <dbReference type="Proteomes" id="UP000280066"/>
    </source>
</evidence>
<gene>
    <name evidence="1" type="ORF">EI290_09495</name>
</gene>
<protein>
    <submittedName>
        <fullName evidence="1">Uncharacterized protein</fullName>
    </submittedName>
</protein>
<dbReference type="EMBL" id="RWIS01000005">
    <property type="protein sequence ID" value="RSK33929.1"/>
    <property type="molecule type" value="Genomic_DNA"/>
</dbReference>
<dbReference type="RefSeq" id="WP_125429065.1">
    <property type="nucleotide sequence ID" value="NZ_RWIS01000005.1"/>
</dbReference>
<organism evidence="1 2">
    <name type="scientific">Hymenobacter metallilatus</name>
    <dbReference type="NCBI Taxonomy" id="2493666"/>
    <lineage>
        <taxon>Bacteria</taxon>
        <taxon>Pseudomonadati</taxon>
        <taxon>Bacteroidota</taxon>
        <taxon>Cytophagia</taxon>
        <taxon>Cytophagales</taxon>
        <taxon>Hymenobacteraceae</taxon>
        <taxon>Hymenobacter</taxon>
    </lineage>
</organism>
<dbReference type="AlphaFoldDB" id="A0A428JLS0"/>
<name>A0A428JLS0_9BACT</name>
<dbReference type="Proteomes" id="UP000280066">
    <property type="component" value="Unassembled WGS sequence"/>
</dbReference>
<reference evidence="1 2" key="1">
    <citation type="submission" date="2018-12" db="EMBL/GenBank/DDBJ databases">
        <authorList>
            <person name="Feng G."/>
            <person name="Zhu H."/>
        </authorList>
    </citation>
    <scope>NUCLEOTIDE SEQUENCE [LARGE SCALE GENOMIC DNA]</scope>
    <source>
        <strain evidence="1 2">9PBR-2</strain>
    </source>
</reference>
<keyword evidence="2" id="KW-1185">Reference proteome</keyword>
<accession>A0A428JLS0</accession>
<comment type="caution">
    <text evidence="1">The sequence shown here is derived from an EMBL/GenBank/DDBJ whole genome shotgun (WGS) entry which is preliminary data.</text>
</comment>
<sequence length="153" mass="17908">MLLATASFNPSFHVVPAKLPTAASLEFWLQNPLLVETHPKLLAERTEQWPGWSPAERTQLRYRLKAERDRLKEKAKPGEDDLTLHDLLSFIEAHNGLLDNGVERSAVRHFAFMLHSRERAWYRAFLKEVFRLRELALHEEIEQMYDECDRDAA</sequence>
<proteinExistence type="predicted"/>